<dbReference type="PIRSF" id="PIRSF021320">
    <property type="entry name" value="DUF984"/>
    <property type="match status" value="1"/>
</dbReference>
<feature type="domain" description="ASCH" evidence="1">
    <location>
        <begin position="29"/>
        <end position="152"/>
    </location>
</feature>
<dbReference type="AlphaFoldDB" id="A0A2A4EQL4"/>
<dbReference type="Pfam" id="PF04266">
    <property type="entry name" value="ASCH"/>
    <property type="match status" value="1"/>
</dbReference>
<dbReference type="SUPFAM" id="SSF88697">
    <property type="entry name" value="PUA domain-like"/>
    <property type="match status" value="1"/>
</dbReference>
<dbReference type="Gene3D" id="3.10.400.10">
    <property type="entry name" value="Sulfate adenylyltransferase"/>
    <property type="match status" value="1"/>
</dbReference>
<dbReference type="RefSeq" id="WP_096724121.1">
    <property type="nucleotide sequence ID" value="NZ_MTZV01000006.1"/>
</dbReference>
<proteinExistence type="predicted"/>
<dbReference type="CDD" id="cd06553">
    <property type="entry name" value="ASCH_Ef3133_like"/>
    <property type="match status" value="1"/>
</dbReference>
<comment type="caution">
    <text evidence="2">The sequence shown here is derived from an EMBL/GenBank/DDBJ whole genome shotgun (WGS) entry which is preliminary data.</text>
</comment>
<dbReference type="OrthoDB" id="9807542at2"/>
<dbReference type="PANTHER" id="PTHR39203:SF1">
    <property type="entry name" value="CYTOPLASMIC PROTEIN"/>
    <property type="match status" value="1"/>
</dbReference>
<protein>
    <submittedName>
        <fullName evidence="2">ASCH domain-containing protein</fullName>
    </submittedName>
</protein>
<dbReference type="EMBL" id="MTZV01000006">
    <property type="protein sequence ID" value="PCE22399.1"/>
    <property type="molecule type" value="Genomic_DNA"/>
</dbReference>
<dbReference type="InterPro" id="IPR009326">
    <property type="entry name" value="DUF984"/>
</dbReference>
<accession>A0A2A4EQL4</accession>
<organism evidence="2 3">
    <name type="scientific">Paraburkholderia acidicola</name>
    <dbReference type="NCBI Taxonomy" id="1912599"/>
    <lineage>
        <taxon>Bacteria</taxon>
        <taxon>Pseudomonadati</taxon>
        <taxon>Pseudomonadota</taxon>
        <taxon>Betaproteobacteria</taxon>
        <taxon>Burkholderiales</taxon>
        <taxon>Burkholderiaceae</taxon>
        <taxon>Paraburkholderia</taxon>
    </lineage>
</organism>
<dbReference type="PANTHER" id="PTHR39203">
    <property type="entry name" value="CYTOPLASMIC PROTEIN-RELATED"/>
    <property type="match status" value="1"/>
</dbReference>
<dbReference type="InterPro" id="IPR015947">
    <property type="entry name" value="PUA-like_sf"/>
</dbReference>
<sequence>MSGKTPQSDAFWGAYASHAGIASAIYEVVSFGDSPEMANELAELVVAGPKRATASLARYYTQAPDTLPKPGDYVVLVDGAGVPCAIWRTTEVTVKPLIAVDDRFAWDEGEGDRSRAFWLDAHRAFFSAQAAEDGFDMHDQIETVFERFEIVWPLAIADVRPLP</sequence>
<evidence type="ECO:0000313" key="3">
    <source>
        <dbReference type="Proteomes" id="UP000218022"/>
    </source>
</evidence>
<reference evidence="2 3" key="1">
    <citation type="submission" date="2017-01" db="EMBL/GenBank/DDBJ databases">
        <title>Whole-Genome Shotgun Sequencing of Two beta-Proteobacterial Species in Search of the Bulgecin Biosynthetic Cluster.</title>
        <authorList>
            <person name="Horsman M.E."/>
            <person name="Marous D.R."/>
            <person name="Li R."/>
            <person name="Oliver R.A."/>
            <person name="Byun B."/>
            <person name="Emrich S.J."/>
            <person name="Boggess B."/>
            <person name="Townsend C.A."/>
            <person name="Mobashery S."/>
        </authorList>
    </citation>
    <scope>NUCLEOTIDE SEQUENCE [LARGE SCALE GENOMIC DNA]</scope>
    <source>
        <strain evidence="2 3">ATCC 31363</strain>
    </source>
</reference>
<gene>
    <name evidence="2" type="ORF">BWP39_22230</name>
</gene>
<dbReference type="InterPro" id="IPR007374">
    <property type="entry name" value="ASCH_domain"/>
</dbReference>
<dbReference type="SMART" id="SM01022">
    <property type="entry name" value="ASCH"/>
    <property type="match status" value="1"/>
</dbReference>
<dbReference type="Proteomes" id="UP000218022">
    <property type="component" value="Unassembled WGS sequence"/>
</dbReference>
<evidence type="ECO:0000259" key="1">
    <source>
        <dbReference type="SMART" id="SM01022"/>
    </source>
</evidence>
<evidence type="ECO:0000313" key="2">
    <source>
        <dbReference type="EMBL" id="PCE22399.1"/>
    </source>
</evidence>
<name>A0A2A4EQL4_9BURK</name>